<gene>
    <name evidence="3" type="ORF">SAPINGB_P000762</name>
</gene>
<dbReference type="RefSeq" id="XP_031851376.1">
    <property type="nucleotide sequence ID" value="XM_031995485.1"/>
</dbReference>
<feature type="compositionally biased region" description="Polar residues" evidence="2">
    <location>
        <begin position="271"/>
        <end position="287"/>
    </location>
</feature>
<dbReference type="InterPro" id="IPR006384">
    <property type="entry name" value="HAD_hydro_PyrdxlP_Pase-like"/>
</dbReference>
<name>A0A5E8B783_9ASCO</name>
<dbReference type="InterPro" id="IPR050849">
    <property type="entry name" value="HAD-like_hydrolase_phosphatase"/>
</dbReference>
<dbReference type="PANTHER" id="PTHR28181">
    <property type="entry name" value="UPF0655 PROTEIN YCR015C"/>
    <property type="match status" value="1"/>
</dbReference>
<keyword evidence="4" id="KW-1185">Reference proteome</keyword>
<keyword evidence="1" id="KW-0378">Hydrolase</keyword>
<evidence type="ECO:0008006" key="5">
    <source>
        <dbReference type="Google" id="ProtNLM"/>
    </source>
</evidence>
<dbReference type="GO" id="GO:0016791">
    <property type="term" value="F:phosphatase activity"/>
    <property type="evidence" value="ECO:0007669"/>
    <property type="project" value="InterPro"/>
</dbReference>
<feature type="region of interest" description="Disordered" evidence="2">
    <location>
        <begin position="1"/>
        <end position="23"/>
    </location>
</feature>
<sequence length="297" mass="32942">MSSTKVTRSLAVPKPSISTDSHGNSSFNRPITIFSDFDGTIFLQDTGHILFDNFGCGPEKRKELDSMIGTGEKTFRGASEEMWGSLNVTLEDGFVKMKEELVMDKHFKEFFDYTIKSNIPFNVISAGLKPLLRHALDEFLGKEKSAKIGIVSNDATISRDGSEWIPIWKHDTELGHDKAKSIQDFKMSVSGEIPLIVFVGDGVSDLAAASQADILFARQGLALEEYCIKNRIPYIPYESFADIQDELENLVVGNKHHDASAKKLASRPSYMRTSSTSQVPVESSRNMKPSMLSAYVS</sequence>
<dbReference type="NCBIfam" id="TIGR01488">
    <property type="entry name" value="HAD-SF-IB"/>
    <property type="match status" value="1"/>
</dbReference>
<dbReference type="PANTHER" id="PTHR28181:SF2">
    <property type="entry name" value="PHOSPHORIC MONOESTER HYDROLASE"/>
    <property type="match status" value="1"/>
</dbReference>
<proteinExistence type="predicted"/>
<evidence type="ECO:0000313" key="4">
    <source>
        <dbReference type="Proteomes" id="UP000398389"/>
    </source>
</evidence>
<dbReference type="Gene3D" id="3.90.1470.20">
    <property type="match status" value="1"/>
</dbReference>
<dbReference type="InterPro" id="IPR036412">
    <property type="entry name" value="HAD-like_sf"/>
</dbReference>
<dbReference type="OrthoDB" id="2342176at2759"/>
<dbReference type="Proteomes" id="UP000398389">
    <property type="component" value="Unassembled WGS sequence"/>
</dbReference>
<evidence type="ECO:0000313" key="3">
    <source>
        <dbReference type="EMBL" id="VVT45474.1"/>
    </source>
</evidence>
<dbReference type="AlphaFoldDB" id="A0A5E8B783"/>
<evidence type="ECO:0000256" key="1">
    <source>
        <dbReference type="ARBA" id="ARBA00022801"/>
    </source>
</evidence>
<dbReference type="EMBL" id="CABVLU010000001">
    <property type="protein sequence ID" value="VVT45474.1"/>
    <property type="molecule type" value="Genomic_DNA"/>
</dbReference>
<reference evidence="3 4" key="1">
    <citation type="submission" date="2019-09" db="EMBL/GenBank/DDBJ databases">
        <authorList>
            <person name="Brejova B."/>
        </authorList>
    </citation>
    <scope>NUCLEOTIDE SEQUENCE [LARGE SCALE GENOMIC DNA]</scope>
</reference>
<evidence type="ECO:0000256" key="2">
    <source>
        <dbReference type="SAM" id="MobiDB-lite"/>
    </source>
</evidence>
<dbReference type="GeneID" id="43579585"/>
<accession>A0A5E8B783</accession>
<dbReference type="SUPFAM" id="SSF56784">
    <property type="entry name" value="HAD-like"/>
    <property type="match status" value="1"/>
</dbReference>
<dbReference type="Gene3D" id="3.40.50.1000">
    <property type="entry name" value="HAD superfamily/HAD-like"/>
    <property type="match status" value="1"/>
</dbReference>
<dbReference type="InterPro" id="IPR023214">
    <property type="entry name" value="HAD_sf"/>
</dbReference>
<organism evidence="3 4">
    <name type="scientific">Magnusiomyces paraingens</name>
    <dbReference type="NCBI Taxonomy" id="2606893"/>
    <lineage>
        <taxon>Eukaryota</taxon>
        <taxon>Fungi</taxon>
        <taxon>Dikarya</taxon>
        <taxon>Ascomycota</taxon>
        <taxon>Saccharomycotina</taxon>
        <taxon>Dipodascomycetes</taxon>
        <taxon>Dipodascales</taxon>
        <taxon>Dipodascaceae</taxon>
        <taxon>Magnusiomyces</taxon>
    </lineage>
</organism>
<dbReference type="Pfam" id="PF12710">
    <property type="entry name" value="HAD"/>
    <property type="match status" value="1"/>
</dbReference>
<feature type="region of interest" description="Disordered" evidence="2">
    <location>
        <begin position="262"/>
        <end position="297"/>
    </location>
</feature>
<protein>
    <recommendedName>
        <fullName evidence="5">2,3-diketo-5-methylthio-1-phosphopentane phosphatase</fullName>
    </recommendedName>
</protein>
<dbReference type="NCBIfam" id="TIGR01489">
    <property type="entry name" value="DKMTPPase-SF"/>
    <property type="match status" value="1"/>
</dbReference>